<dbReference type="OrthoDB" id="4350291at2"/>
<feature type="transmembrane region" description="Helical" evidence="2">
    <location>
        <begin position="36"/>
        <end position="58"/>
    </location>
</feature>
<accession>A0A4Q7TPI3</accession>
<feature type="transmembrane region" description="Helical" evidence="2">
    <location>
        <begin position="233"/>
        <end position="257"/>
    </location>
</feature>
<evidence type="ECO:0000313" key="4">
    <source>
        <dbReference type="Proteomes" id="UP000291832"/>
    </source>
</evidence>
<evidence type="ECO:0000256" key="2">
    <source>
        <dbReference type="SAM" id="Phobius"/>
    </source>
</evidence>
<feature type="transmembrane region" description="Helical" evidence="2">
    <location>
        <begin position="403"/>
        <end position="421"/>
    </location>
</feature>
<proteinExistence type="predicted"/>
<keyword evidence="2" id="KW-0812">Transmembrane</keyword>
<comment type="caution">
    <text evidence="3">The sequence shown here is derived from an EMBL/GenBank/DDBJ whole genome shotgun (WGS) entry which is preliminary data.</text>
</comment>
<evidence type="ECO:0008006" key="5">
    <source>
        <dbReference type="Google" id="ProtNLM"/>
    </source>
</evidence>
<organism evidence="3 4">
    <name type="scientific">Leucobacter luti</name>
    <dbReference type="NCBI Taxonomy" id="340320"/>
    <lineage>
        <taxon>Bacteria</taxon>
        <taxon>Bacillati</taxon>
        <taxon>Actinomycetota</taxon>
        <taxon>Actinomycetes</taxon>
        <taxon>Micrococcales</taxon>
        <taxon>Microbacteriaceae</taxon>
        <taxon>Leucobacter</taxon>
    </lineage>
</organism>
<dbReference type="AlphaFoldDB" id="A0A4Q7TPI3"/>
<feature type="compositionally biased region" description="Pro residues" evidence="1">
    <location>
        <begin position="438"/>
        <end position="454"/>
    </location>
</feature>
<reference evidence="3 4" key="1">
    <citation type="journal article" date="2015" name="Stand. Genomic Sci.">
        <title>Genomic Encyclopedia of Bacterial and Archaeal Type Strains, Phase III: the genomes of soil and plant-associated and newly described type strains.</title>
        <authorList>
            <person name="Whitman W.B."/>
            <person name="Woyke T."/>
            <person name="Klenk H.P."/>
            <person name="Zhou Y."/>
            <person name="Lilburn T.G."/>
            <person name="Beck B.J."/>
            <person name="De Vos P."/>
            <person name="Vandamme P."/>
            <person name="Eisen J.A."/>
            <person name="Garrity G."/>
            <person name="Hugenholtz P."/>
            <person name="Kyrpides N.C."/>
        </authorList>
    </citation>
    <scope>NUCLEOTIDE SEQUENCE [LARGE SCALE GENOMIC DNA]</scope>
    <source>
        <strain evidence="3 4">RF6</strain>
    </source>
</reference>
<gene>
    <name evidence="3" type="ORF">EV139_2405</name>
</gene>
<dbReference type="Proteomes" id="UP000291832">
    <property type="component" value="Unassembled WGS sequence"/>
</dbReference>
<feature type="region of interest" description="Disordered" evidence="1">
    <location>
        <begin position="428"/>
        <end position="469"/>
    </location>
</feature>
<protein>
    <recommendedName>
        <fullName evidence="5">Integral membrane protein</fullName>
    </recommendedName>
</protein>
<name>A0A4Q7TPI3_9MICO</name>
<evidence type="ECO:0000256" key="1">
    <source>
        <dbReference type="SAM" id="MobiDB-lite"/>
    </source>
</evidence>
<feature type="compositionally biased region" description="Low complexity" evidence="1">
    <location>
        <begin position="428"/>
        <end position="437"/>
    </location>
</feature>
<keyword evidence="4" id="KW-1185">Reference proteome</keyword>
<keyword evidence="2" id="KW-1133">Transmembrane helix</keyword>
<feature type="transmembrane region" description="Helical" evidence="2">
    <location>
        <begin position="310"/>
        <end position="336"/>
    </location>
</feature>
<sequence length="469" mass="47467">MAAPTDSPPLDRLRELEAENERLRAGLRPRRRGRSALSAVALTLAVLLAPVAVLSTWVRAELVDTDRFVATLAPLTDDPAVQEFIADQVMSAVDAQLDFDEVVASVTAGLAELDLPPQASAALGLLRGPAAHGMRSAVSSAVSETVASDAFSGAWQLALTQTHRAGIALMQGRADSVLTVEDGMLALQLGSVVGAVSTELQDRGFALASLIPEVTASIELAPAESLLLARGGYATAVAAGIWLPWATLGLLVCGVALARFRVRAVTRAAVALFAVFGLLLVGLRVGSAAFEGMVSPATMSAEAANAITAQLTATLASTLTALAFAAALIGVGTFLAGPSRVAVGLRGLLTAGFARARAGLARHGLGTGALGPILERFRSAIALGLATLGVLIVFVSRPVSVPTVAWTTVGVLAGLALLELLRRPAESGAAPDAAPAGGPDPAPDAGPAGGPDPAPDAANSGRRSELAQD</sequence>
<dbReference type="RefSeq" id="WP_130454583.1">
    <property type="nucleotide sequence ID" value="NZ_QYAG01000002.1"/>
</dbReference>
<evidence type="ECO:0000313" key="3">
    <source>
        <dbReference type="EMBL" id="RZT62705.1"/>
    </source>
</evidence>
<dbReference type="EMBL" id="SHKI01000006">
    <property type="protein sequence ID" value="RZT62705.1"/>
    <property type="molecule type" value="Genomic_DNA"/>
</dbReference>
<feature type="transmembrane region" description="Helical" evidence="2">
    <location>
        <begin position="380"/>
        <end position="397"/>
    </location>
</feature>
<feature type="transmembrane region" description="Helical" evidence="2">
    <location>
        <begin position="269"/>
        <end position="290"/>
    </location>
</feature>
<keyword evidence="2" id="KW-0472">Membrane</keyword>